<comment type="caution">
    <text evidence="2">The sequence shown here is derived from an EMBL/GenBank/DDBJ whole genome shotgun (WGS) entry which is preliminary data.</text>
</comment>
<dbReference type="InterPro" id="IPR036291">
    <property type="entry name" value="NAD(P)-bd_dom_sf"/>
</dbReference>
<reference evidence="2" key="1">
    <citation type="submission" date="2013-12" db="EMBL/GenBank/DDBJ databases">
        <title>A Varibaculum cambriense genome reconstructed from a premature infant gut community with otherwise low bacterial novelty that shifts toward anaerobic metabolism during the third week of life.</title>
        <authorList>
            <person name="Brown C.T."/>
            <person name="Sharon I."/>
            <person name="Thomas B.C."/>
            <person name="Castelle C.J."/>
            <person name="Morowitz M.J."/>
            <person name="Banfield J.F."/>
        </authorList>
    </citation>
    <scope>NUCLEOTIDE SEQUENCE [LARGE SCALE GENOMIC DNA]</scope>
</reference>
<proteinExistence type="predicted"/>
<organism evidence="2">
    <name type="scientific">Actinomyces urogenitalis DORA_12</name>
    <dbReference type="NCBI Taxonomy" id="1403939"/>
    <lineage>
        <taxon>Bacteria</taxon>
        <taxon>Bacillati</taxon>
        <taxon>Actinomycetota</taxon>
        <taxon>Actinomycetes</taxon>
        <taxon>Actinomycetales</taxon>
        <taxon>Actinomycetaceae</taxon>
        <taxon>Actinomyces</taxon>
    </lineage>
</organism>
<protein>
    <submittedName>
        <fullName evidence="2">NAD-dependent epimerase/dehydratase</fullName>
    </submittedName>
</protein>
<evidence type="ECO:0000259" key="1">
    <source>
        <dbReference type="Pfam" id="PF13460"/>
    </source>
</evidence>
<gene>
    <name evidence="2" type="ORF">Q605_AUC00895G0001</name>
</gene>
<dbReference type="Gene3D" id="3.40.50.720">
    <property type="entry name" value="NAD(P)-binding Rossmann-like Domain"/>
    <property type="match status" value="1"/>
</dbReference>
<feature type="non-terminal residue" evidence="2">
    <location>
        <position position="112"/>
    </location>
</feature>
<feature type="domain" description="NAD(P)-binding" evidence="1">
    <location>
        <begin position="2"/>
        <end position="58"/>
    </location>
</feature>
<dbReference type="PANTHER" id="PTHR15020">
    <property type="entry name" value="FLAVIN REDUCTASE-RELATED"/>
    <property type="match status" value="1"/>
</dbReference>
<dbReference type="InterPro" id="IPR016040">
    <property type="entry name" value="NAD(P)-bd_dom"/>
</dbReference>
<name>W1VBH5_9ACTO</name>
<dbReference type="AlphaFoldDB" id="W1VBH5"/>
<dbReference type="PANTHER" id="PTHR15020:SF11">
    <property type="entry name" value="OS06G0360300 PROTEIN"/>
    <property type="match status" value="1"/>
</dbReference>
<evidence type="ECO:0000313" key="2">
    <source>
        <dbReference type="EMBL" id="ETJ03061.1"/>
    </source>
</evidence>
<dbReference type="Proteomes" id="UP000018852">
    <property type="component" value="Unassembled WGS sequence"/>
</dbReference>
<accession>W1VBH5</accession>
<sequence length="112" mass="12000">MRASGLPYTIVRPGWFDYNEADELALVMRQGDTQWTGSPADGVVSRAQIAQVLVASLRSTAATGKTLELVATTGQATRDLEALFAALEVDTGLEGVHDRDTLPLASEPEDVR</sequence>
<dbReference type="SUPFAM" id="SSF51735">
    <property type="entry name" value="NAD(P)-binding Rossmann-fold domains"/>
    <property type="match status" value="1"/>
</dbReference>
<dbReference type="Pfam" id="PF13460">
    <property type="entry name" value="NAD_binding_10"/>
    <property type="match status" value="1"/>
</dbReference>
<dbReference type="EMBL" id="AZLV01000895">
    <property type="protein sequence ID" value="ETJ03061.1"/>
    <property type="molecule type" value="Genomic_DNA"/>
</dbReference>